<reference evidence="1 3" key="1">
    <citation type="journal article" date="2020" name="Stud. Mycol.">
        <title>101 Dothideomycetes genomes: a test case for predicting lifestyles and emergence of pathogens.</title>
        <authorList>
            <person name="Haridas S."/>
            <person name="Albert R."/>
            <person name="Binder M."/>
            <person name="Bloem J."/>
            <person name="Labutti K."/>
            <person name="Salamov A."/>
            <person name="Andreopoulos B."/>
            <person name="Baker S."/>
            <person name="Barry K."/>
            <person name="Bills G."/>
            <person name="Bluhm B."/>
            <person name="Cannon C."/>
            <person name="Castanera R."/>
            <person name="Culley D."/>
            <person name="Daum C."/>
            <person name="Ezra D."/>
            <person name="Gonzalez J."/>
            <person name="Henrissat B."/>
            <person name="Kuo A."/>
            <person name="Liang C."/>
            <person name="Lipzen A."/>
            <person name="Lutzoni F."/>
            <person name="Magnuson J."/>
            <person name="Mondo S."/>
            <person name="Nolan M."/>
            <person name="Ohm R."/>
            <person name="Pangilinan J."/>
            <person name="Park H.-J."/>
            <person name="Ramirez L."/>
            <person name="Alfaro M."/>
            <person name="Sun H."/>
            <person name="Tritt A."/>
            <person name="Yoshinaga Y."/>
            <person name="Zwiers L.-H."/>
            <person name="Turgeon B."/>
            <person name="Goodwin S."/>
            <person name="Spatafora J."/>
            <person name="Crous P."/>
            <person name="Grigoriev I."/>
        </authorList>
    </citation>
    <scope>NUCLEOTIDE SEQUENCE</scope>
    <source>
        <strain evidence="1 3">CBS 304.34</strain>
    </source>
</reference>
<proteinExistence type="predicted"/>
<dbReference type="AlphaFoldDB" id="A0A6A6Z0D8"/>
<protein>
    <submittedName>
        <fullName evidence="1 3">Uncharacterized protein</fullName>
    </submittedName>
</protein>
<accession>A0A6A6Z0D8</accession>
<evidence type="ECO:0000313" key="3">
    <source>
        <dbReference type="RefSeq" id="XP_033581610.1"/>
    </source>
</evidence>
<dbReference type="GeneID" id="54453952"/>
<name>A0A6A6Z0D8_9PEZI</name>
<sequence length="91" mass="10508">MCYACTDKVLWFSCECVRVRRWSEYMINGYLNVSISTGTQLSTMRHRALIAADSLKLRPATTLSHQFEALNLQHHESELIAIYQPATCHYI</sequence>
<organism evidence="1">
    <name type="scientific">Mytilinidion resinicola</name>
    <dbReference type="NCBI Taxonomy" id="574789"/>
    <lineage>
        <taxon>Eukaryota</taxon>
        <taxon>Fungi</taxon>
        <taxon>Dikarya</taxon>
        <taxon>Ascomycota</taxon>
        <taxon>Pezizomycotina</taxon>
        <taxon>Dothideomycetes</taxon>
        <taxon>Pleosporomycetidae</taxon>
        <taxon>Mytilinidiales</taxon>
        <taxon>Mytilinidiaceae</taxon>
        <taxon>Mytilinidion</taxon>
    </lineage>
</organism>
<dbReference type="RefSeq" id="XP_033581610.1">
    <property type="nucleotide sequence ID" value="XM_033713059.1"/>
</dbReference>
<evidence type="ECO:0000313" key="2">
    <source>
        <dbReference type="Proteomes" id="UP000504636"/>
    </source>
</evidence>
<dbReference type="EMBL" id="MU003694">
    <property type="protein sequence ID" value="KAF2814646.1"/>
    <property type="molecule type" value="Genomic_DNA"/>
</dbReference>
<dbReference type="Proteomes" id="UP000504636">
    <property type="component" value="Unplaced"/>
</dbReference>
<reference evidence="3" key="3">
    <citation type="submission" date="2025-04" db="UniProtKB">
        <authorList>
            <consortium name="RefSeq"/>
        </authorList>
    </citation>
    <scope>IDENTIFICATION</scope>
    <source>
        <strain evidence="3">CBS 304.34</strain>
    </source>
</reference>
<reference evidence="3" key="2">
    <citation type="submission" date="2020-04" db="EMBL/GenBank/DDBJ databases">
        <authorList>
            <consortium name="NCBI Genome Project"/>
        </authorList>
    </citation>
    <scope>NUCLEOTIDE SEQUENCE</scope>
    <source>
        <strain evidence="3">CBS 304.34</strain>
    </source>
</reference>
<evidence type="ECO:0000313" key="1">
    <source>
        <dbReference type="EMBL" id="KAF2814646.1"/>
    </source>
</evidence>
<keyword evidence="2" id="KW-1185">Reference proteome</keyword>
<gene>
    <name evidence="1 3" type="ORF">BDZ99DRAFT_181586</name>
</gene>